<dbReference type="Gene3D" id="3.30.450.290">
    <property type="match status" value="1"/>
</dbReference>
<keyword evidence="1" id="KW-0472">Membrane</keyword>
<protein>
    <submittedName>
        <fullName evidence="2">HAMP domain-containing protein</fullName>
    </submittedName>
</protein>
<gene>
    <name evidence="2" type="ORF">KI810_14975</name>
</gene>
<evidence type="ECO:0000313" key="2">
    <source>
        <dbReference type="EMBL" id="MBT0654361.1"/>
    </source>
</evidence>
<evidence type="ECO:0000256" key="1">
    <source>
        <dbReference type="SAM" id="Phobius"/>
    </source>
</evidence>
<keyword evidence="1" id="KW-0812">Transmembrane</keyword>
<accession>A0ABS5SI41</accession>
<organism evidence="2 3">
    <name type="scientific">Geomobilimonas luticola</name>
    <dbReference type="NCBI Taxonomy" id="1114878"/>
    <lineage>
        <taxon>Bacteria</taxon>
        <taxon>Pseudomonadati</taxon>
        <taxon>Thermodesulfobacteriota</taxon>
        <taxon>Desulfuromonadia</taxon>
        <taxon>Geobacterales</taxon>
        <taxon>Geobacteraceae</taxon>
        <taxon>Geomobilimonas</taxon>
    </lineage>
</organism>
<dbReference type="RefSeq" id="WP_214176370.1">
    <property type="nucleotide sequence ID" value="NZ_JAHCVK010000010.1"/>
</dbReference>
<feature type="transmembrane region" description="Helical" evidence="1">
    <location>
        <begin position="193"/>
        <end position="216"/>
    </location>
</feature>
<reference evidence="2 3" key="1">
    <citation type="submission" date="2021-05" db="EMBL/GenBank/DDBJ databases">
        <title>The draft genome of Geobacter luticola JCM 17780.</title>
        <authorList>
            <person name="Xu Z."/>
            <person name="Masuda Y."/>
            <person name="Itoh H."/>
            <person name="Senoo K."/>
        </authorList>
    </citation>
    <scope>NUCLEOTIDE SEQUENCE [LARGE SCALE GENOMIC DNA]</scope>
    <source>
        <strain evidence="2 3">JCM 17780</strain>
    </source>
</reference>
<proteinExistence type="predicted"/>
<dbReference type="EMBL" id="JAHCVK010000010">
    <property type="protein sequence ID" value="MBT0654361.1"/>
    <property type="molecule type" value="Genomic_DNA"/>
</dbReference>
<sequence length="226" mass="24655">MFKSFAARTIGTMALTIAGIIVVGTVLFYSVIKTDVINETIHYATRLADTIIKSTRYAMLTSDRVTLGKIIDNIGEQEGVEHVQIFNKKGLVMFSSHHEEINRFVDKKAAGCIGCHAGPIAATMMGRMEQARRYVNAQGKNVLAITAPIYNEPDCSSALCHVHPAEQKVLGTLDIGLFEEPLQKGLVVMRGRLMAFSAILLVVACAAVVLVLKPLLSDQTRDSRPL</sequence>
<comment type="caution">
    <text evidence="2">The sequence shown here is derived from an EMBL/GenBank/DDBJ whole genome shotgun (WGS) entry which is preliminary data.</text>
</comment>
<feature type="transmembrane region" description="Helical" evidence="1">
    <location>
        <begin position="12"/>
        <end position="32"/>
    </location>
</feature>
<keyword evidence="3" id="KW-1185">Reference proteome</keyword>
<name>A0ABS5SI41_9BACT</name>
<dbReference type="Proteomes" id="UP000756860">
    <property type="component" value="Unassembled WGS sequence"/>
</dbReference>
<evidence type="ECO:0000313" key="3">
    <source>
        <dbReference type="Proteomes" id="UP000756860"/>
    </source>
</evidence>
<keyword evidence="1" id="KW-1133">Transmembrane helix</keyword>